<accession>A0A160TDG9</accession>
<feature type="domain" description="AB hydrolase-1" evidence="1">
    <location>
        <begin position="68"/>
        <end position="302"/>
    </location>
</feature>
<evidence type="ECO:0000259" key="1">
    <source>
        <dbReference type="Pfam" id="PF00561"/>
    </source>
</evidence>
<dbReference type="PRINTS" id="PR00111">
    <property type="entry name" value="ABHYDROLASE"/>
</dbReference>
<dbReference type="Gene3D" id="3.40.50.1820">
    <property type="entry name" value="alpha/beta hydrolase"/>
    <property type="match status" value="1"/>
</dbReference>
<dbReference type="GO" id="GO:0047372">
    <property type="term" value="F:monoacylglycerol lipase activity"/>
    <property type="evidence" value="ECO:0007669"/>
    <property type="project" value="TreeGrafter"/>
</dbReference>
<dbReference type="InterPro" id="IPR000073">
    <property type="entry name" value="AB_hydrolase_1"/>
</dbReference>
<dbReference type="PANTHER" id="PTHR43798:SF5">
    <property type="entry name" value="MONOACYLGLYCEROL LIPASE ABHD6"/>
    <property type="match status" value="1"/>
</dbReference>
<dbReference type="Pfam" id="PF00561">
    <property type="entry name" value="Abhydrolase_1"/>
    <property type="match status" value="1"/>
</dbReference>
<dbReference type="PROSITE" id="PS51257">
    <property type="entry name" value="PROKAR_LIPOPROTEIN"/>
    <property type="match status" value="1"/>
</dbReference>
<dbReference type="GO" id="GO:0018786">
    <property type="term" value="F:haloalkane dehalogenase activity"/>
    <property type="evidence" value="ECO:0007669"/>
    <property type="project" value="UniProtKB-EC"/>
</dbReference>
<name>A0A160TDG9_9ZZZZ</name>
<dbReference type="PANTHER" id="PTHR43798">
    <property type="entry name" value="MONOACYLGLYCEROL LIPASE"/>
    <property type="match status" value="1"/>
</dbReference>
<dbReference type="SUPFAM" id="SSF53474">
    <property type="entry name" value="alpha/beta-Hydrolases"/>
    <property type="match status" value="1"/>
</dbReference>
<organism evidence="2">
    <name type="scientific">hydrothermal vent metagenome</name>
    <dbReference type="NCBI Taxonomy" id="652676"/>
    <lineage>
        <taxon>unclassified sequences</taxon>
        <taxon>metagenomes</taxon>
        <taxon>ecological metagenomes</taxon>
    </lineage>
</organism>
<proteinExistence type="predicted"/>
<dbReference type="GO" id="GO:0046464">
    <property type="term" value="P:acylglycerol catabolic process"/>
    <property type="evidence" value="ECO:0007669"/>
    <property type="project" value="TreeGrafter"/>
</dbReference>
<dbReference type="EMBL" id="CZQC01000028">
    <property type="protein sequence ID" value="CUS40849.1"/>
    <property type="molecule type" value="Genomic_DNA"/>
</dbReference>
<evidence type="ECO:0000313" key="2">
    <source>
        <dbReference type="EMBL" id="CUS40849.1"/>
    </source>
</evidence>
<dbReference type="GO" id="GO:0016020">
    <property type="term" value="C:membrane"/>
    <property type="evidence" value="ECO:0007669"/>
    <property type="project" value="TreeGrafter"/>
</dbReference>
<gene>
    <name evidence="2" type="ORF">MGWOODY_Tha15</name>
</gene>
<sequence>MKRFNLAQSLFGCAIFSAVLTTGCTNGQQDALYSKVIDMGRGAVHLEVEKTHTVDVDMTYLERKGSGPAVMLVHGFSANKDAWLKFAMELPDDYHLIIPDLAGHGNTPAPTSGNYDLELQAQRLHALVAHLGLNQFHIAGNSMGGAISAIYAVDHPEQILSLTLMDSAGIDGENKSEYYEALERGTNPLIATDEESFEKRMQMVMEIQPFLPWPLRPALARETINRAEINQEIFTDLLATRTRMNESNFPETLAAKATMPALIMWGEKDRILDVSAVPVFKQYLPQAQVSLFPNVGHAPMLEIPEESAHVLSEFIASTK</sequence>
<dbReference type="AlphaFoldDB" id="A0A160TDG9"/>
<protein>
    <submittedName>
        <fullName evidence="2">Alpha/beta hydrolase fold</fullName>
        <ecNumber evidence="2">3.8.1.5</ecNumber>
    </submittedName>
</protein>
<dbReference type="InterPro" id="IPR050266">
    <property type="entry name" value="AB_hydrolase_sf"/>
</dbReference>
<keyword evidence="2" id="KW-0378">Hydrolase</keyword>
<dbReference type="EC" id="3.8.1.5" evidence="2"/>
<dbReference type="InterPro" id="IPR029058">
    <property type="entry name" value="AB_hydrolase_fold"/>
</dbReference>
<reference evidence="2" key="1">
    <citation type="submission" date="2015-10" db="EMBL/GenBank/DDBJ databases">
        <authorList>
            <person name="Gilbert D.G."/>
        </authorList>
    </citation>
    <scope>NUCLEOTIDE SEQUENCE</scope>
</reference>